<evidence type="ECO:0000256" key="1">
    <source>
        <dbReference type="ARBA" id="ARBA00004651"/>
    </source>
</evidence>
<dbReference type="EMBL" id="JH165651">
    <property type="protein sequence ID" value="EHA97507.1"/>
    <property type="molecule type" value="Genomic_DNA"/>
</dbReference>
<keyword evidence="4 8" id="KW-0812">Transmembrane</keyword>
<dbReference type="AlphaFoldDB" id="G5AKE7"/>
<accession>G5AKE7</accession>
<dbReference type="GO" id="GO:0007186">
    <property type="term" value="P:G protein-coupled receptor signaling pathway"/>
    <property type="evidence" value="ECO:0007669"/>
    <property type="project" value="InterPro"/>
</dbReference>
<reference evidence="9 10" key="1">
    <citation type="journal article" date="2011" name="Nature">
        <title>Genome sequencing reveals insights into physiology and longevity of the naked mole rat.</title>
        <authorList>
            <person name="Kim E.B."/>
            <person name="Fang X."/>
            <person name="Fushan A.A."/>
            <person name="Huang Z."/>
            <person name="Lobanov A.V."/>
            <person name="Han L."/>
            <person name="Marino S.M."/>
            <person name="Sun X."/>
            <person name="Turanov A.A."/>
            <person name="Yang P."/>
            <person name="Yim S.H."/>
            <person name="Zhao X."/>
            <person name="Kasaikina M.V."/>
            <person name="Stoletzki N."/>
            <person name="Peng C."/>
            <person name="Polak P."/>
            <person name="Xiong Z."/>
            <person name="Kiezun A."/>
            <person name="Zhu Y."/>
            <person name="Chen Y."/>
            <person name="Kryukov G.V."/>
            <person name="Zhang Q."/>
            <person name="Peshkin L."/>
            <person name="Yang L."/>
            <person name="Bronson R.T."/>
            <person name="Buffenstein R."/>
            <person name="Wang B."/>
            <person name="Han C."/>
            <person name="Li Q."/>
            <person name="Chen L."/>
            <person name="Zhao W."/>
            <person name="Sunyaev S.R."/>
            <person name="Park T.J."/>
            <person name="Zhang G."/>
            <person name="Wang J."/>
            <person name="Gladyshev V.N."/>
        </authorList>
    </citation>
    <scope>NUCLEOTIDE SEQUENCE [LARGE SCALE GENOMIC DNA]</scope>
</reference>
<dbReference type="InterPro" id="IPR000725">
    <property type="entry name" value="Olfact_rcpt"/>
</dbReference>
<gene>
    <name evidence="9" type="ORF">GW7_10186</name>
</gene>
<keyword evidence="3" id="KW-0716">Sensory transduction</keyword>
<proteinExistence type="predicted"/>
<keyword evidence="7" id="KW-0807">Transducer</keyword>
<dbReference type="InParanoid" id="G5AKE7"/>
<dbReference type="Proteomes" id="UP000006813">
    <property type="component" value="Unassembled WGS sequence"/>
</dbReference>
<sequence>MTTGSWFLGAADGLMQAAATLSFNYCSTHVIDHFFCEAPMLVHLACSDISVFENVMYICCILMLLIPLSLILTFYSLIRTAVLHMHSTEAHKKSLPPAPPIWPLVGVLWLYHLHVHETQILQVS</sequence>
<dbReference type="Pfam" id="PF13853">
    <property type="entry name" value="7tm_4"/>
    <property type="match status" value="1"/>
</dbReference>
<feature type="transmembrane region" description="Helical" evidence="8">
    <location>
        <begin position="55"/>
        <end position="78"/>
    </location>
</feature>
<dbReference type="GO" id="GO:0004984">
    <property type="term" value="F:olfactory receptor activity"/>
    <property type="evidence" value="ECO:0007669"/>
    <property type="project" value="InterPro"/>
</dbReference>
<evidence type="ECO:0000256" key="3">
    <source>
        <dbReference type="ARBA" id="ARBA00022606"/>
    </source>
</evidence>
<organism evidence="9 10">
    <name type="scientific">Heterocephalus glaber</name>
    <name type="common">Naked mole rat</name>
    <dbReference type="NCBI Taxonomy" id="10181"/>
    <lineage>
        <taxon>Eukaryota</taxon>
        <taxon>Metazoa</taxon>
        <taxon>Chordata</taxon>
        <taxon>Craniata</taxon>
        <taxon>Vertebrata</taxon>
        <taxon>Euteleostomi</taxon>
        <taxon>Mammalia</taxon>
        <taxon>Eutheria</taxon>
        <taxon>Euarchontoglires</taxon>
        <taxon>Glires</taxon>
        <taxon>Rodentia</taxon>
        <taxon>Hystricomorpha</taxon>
        <taxon>Bathyergidae</taxon>
        <taxon>Heterocephalus</taxon>
    </lineage>
</organism>
<evidence type="ECO:0000256" key="4">
    <source>
        <dbReference type="ARBA" id="ARBA00022692"/>
    </source>
</evidence>
<evidence type="ECO:0000256" key="2">
    <source>
        <dbReference type="ARBA" id="ARBA00022475"/>
    </source>
</evidence>
<evidence type="ECO:0000313" key="10">
    <source>
        <dbReference type="Proteomes" id="UP000006813"/>
    </source>
</evidence>
<keyword evidence="5 8" id="KW-1133">Transmembrane helix</keyword>
<keyword evidence="2" id="KW-1003">Cell membrane</keyword>
<protein>
    <submittedName>
        <fullName evidence="9">Olfactory receptor 2T12</fullName>
    </submittedName>
</protein>
<comment type="subcellular location">
    <subcellularLocation>
        <location evidence="1">Cell membrane</location>
        <topology evidence="1">Multi-pass membrane protein</topology>
    </subcellularLocation>
</comment>
<evidence type="ECO:0000256" key="5">
    <source>
        <dbReference type="ARBA" id="ARBA00022989"/>
    </source>
</evidence>
<evidence type="ECO:0000313" key="9">
    <source>
        <dbReference type="EMBL" id="EHA97507.1"/>
    </source>
</evidence>
<name>G5AKE7_HETGA</name>
<dbReference type="GO" id="GO:0005886">
    <property type="term" value="C:plasma membrane"/>
    <property type="evidence" value="ECO:0007669"/>
    <property type="project" value="UniProtKB-SubCell"/>
</dbReference>
<evidence type="ECO:0000256" key="6">
    <source>
        <dbReference type="ARBA" id="ARBA00023136"/>
    </source>
</evidence>
<evidence type="ECO:0000256" key="7">
    <source>
        <dbReference type="ARBA" id="ARBA00023224"/>
    </source>
</evidence>
<evidence type="ECO:0000256" key="8">
    <source>
        <dbReference type="SAM" id="Phobius"/>
    </source>
</evidence>
<keyword evidence="6 8" id="KW-0472">Membrane</keyword>
<dbReference type="PANTHER" id="PTHR26453">
    <property type="entry name" value="OLFACTORY RECEPTOR"/>
    <property type="match status" value="1"/>
</dbReference>
<keyword evidence="9" id="KW-0675">Receptor</keyword>
<dbReference type="SUPFAM" id="SSF81321">
    <property type="entry name" value="Family A G protein-coupled receptor-like"/>
    <property type="match status" value="1"/>
</dbReference>